<dbReference type="EMBL" id="NIQC01000015">
    <property type="protein sequence ID" value="OWZ83587.1"/>
    <property type="molecule type" value="Genomic_DNA"/>
</dbReference>
<proteinExistence type="predicted"/>
<name>A0A226BZR2_9FIRM</name>
<evidence type="ECO:0000313" key="1">
    <source>
        <dbReference type="EMBL" id="OWZ83587.1"/>
    </source>
</evidence>
<protein>
    <recommendedName>
        <fullName evidence="3">Small, acid-soluble spore protein, alpha/beta type</fullName>
    </recommendedName>
</protein>
<organism evidence="1 2">
    <name type="scientific">Natranaerobius trueperi</name>
    <dbReference type="NCBI Taxonomy" id="759412"/>
    <lineage>
        <taxon>Bacteria</taxon>
        <taxon>Bacillati</taxon>
        <taxon>Bacillota</taxon>
        <taxon>Clostridia</taxon>
        <taxon>Natranaerobiales</taxon>
        <taxon>Natranaerobiaceae</taxon>
        <taxon>Natranaerobius</taxon>
    </lineage>
</organism>
<gene>
    <name evidence="1" type="ORF">CDO51_07700</name>
</gene>
<dbReference type="Proteomes" id="UP000214588">
    <property type="component" value="Unassembled WGS sequence"/>
</dbReference>
<keyword evidence="2" id="KW-1185">Reference proteome</keyword>
<evidence type="ECO:0008006" key="3">
    <source>
        <dbReference type="Google" id="ProtNLM"/>
    </source>
</evidence>
<dbReference type="AlphaFoldDB" id="A0A226BZR2"/>
<sequence length="63" mass="7211">MKDENKEKLKEYLKWKTAIKMGLGGKVLKYGWSNLTAEESGKIGGIVSRKLRERDSKNNVKNN</sequence>
<dbReference type="RefSeq" id="WP_089023708.1">
    <property type="nucleotide sequence ID" value="NZ_NIQC01000015.1"/>
</dbReference>
<evidence type="ECO:0000313" key="2">
    <source>
        <dbReference type="Proteomes" id="UP000214588"/>
    </source>
</evidence>
<dbReference type="OrthoDB" id="1708261at2"/>
<accession>A0A226BZR2</accession>
<reference evidence="1 2" key="1">
    <citation type="submission" date="2017-06" db="EMBL/GenBank/DDBJ databases">
        <title>Draft Genome Sequence of Natranaerobius trueperi halophilic, alkalithermophilic bacteria from soda lakes.</title>
        <authorList>
            <person name="Zhao B."/>
        </authorList>
    </citation>
    <scope>NUCLEOTIDE SEQUENCE [LARGE SCALE GENOMIC DNA]</scope>
    <source>
        <strain evidence="1 2">DSM 18760</strain>
    </source>
</reference>
<comment type="caution">
    <text evidence="1">The sequence shown here is derived from an EMBL/GenBank/DDBJ whole genome shotgun (WGS) entry which is preliminary data.</text>
</comment>